<evidence type="ECO:0000256" key="8">
    <source>
        <dbReference type="ARBA" id="ARBA00022842"/>
    </source>
</evidence>
<accession>A0ABV3P9L3</accession>
<dbReference type="NCBIfam" id="TIGR04074">
    <property type="entry name" value="bacter_Hen1"/>
    <property type="match status" value="1"/>
</dbReference>
<dbReference type="InterPro" id="IPR029063">
    <property type="entry name" value="SAM-dependent_MTases_sf"/>
</dbReference>
<dbReference type="RefSeq" id="WP_367639442.1">
    <property type="nucleotide sequence ID" value="NZ_JBFNQN010000011.1"/>
</dbReference>
<evidence type="ECO:0000256" key="10">
    <source>
        <dbReference type="ARBA" id="ARBA00023158"/>
    </source>
</evidence>
<keyword evidence="7" id="KW-0479">Metal-binding</keyword>
<dbReference type="Proteomes" id="UP001555826">
    <property type="component" value="Unassembled WGS sequence"/>
</dbReference>
<evidence type="ECO:0000256" key="2">
    <source>
        <dbReference type="ARBA" id="ARBA00009026"/>
    </source>
</evidence>
<comment type="cofactor">
    <cofactor evidence="1">
        <name>Mg(2+)</name>
        <dbReference type="ChEBI" id="CHEBI:18420"/>
    </cofactor>
</comment>
<evidence type="ECO:0000313" key="15">
    <source>
        <dbReference type="EMBL" id="MEW9266313.1"/>
    </source>
</evidence>
<keyword evidence="16" id="KW-1185">Reference proteome</keyword>
<evidence type="ECO:0000256" key="5">
    <source>
        <dbReference type="ARBA" id="ARBA00022679"/>
    </source>
</evidence>
<dbReference type="InterPro" id="IPR013217">
    <property type="entry name" value="Methyltransf_12"/>
</dbReference>
<keyword evidence="9" id="KW-0694">RNA-binding</keyword>
<dbReference type="EMBL" id="JBFNQN010000011">
    <property type="protein sequence ID" value="MEW9266313.1"/>
    <property type="molecule type" value="Genomic_DNA"/>
</dbReference>
<evidence type="ECO:0000313" key="16">
    <source>
        <dbReference type="Proteomes" id="UP001555826"/>
    </source>
</evidence>
<dbReference type="Gene3D" id="3.30.1610.20">
    <property type="entry name" value="Hen1, N-terminal domain"/>
    <property type="match status" value="1"/>
</dbReference>
<organism evidence="15 16">
    <name type="scientific">Kineococcus endophyticus</name>
    <dbReference type="NCBI Taxonomy" id="1181883"/>
    <lineage>
        <taxon>Bacteria</taxon>
        <taxon>Bacillati</taxon>
        <taxon>Actinomycetota</taxon>
        <taxon>Actinomycetes</taxon>
        <taxon>Kineosporiales</taxon>
        <taxon>Kineosporiaceae</taxon>
        <taxon>Kineococcus</taxon>
    </lineage>
</organism>
<protein>
    <recommendedName>
        <fullName evidence="3">Small RNA 2'-O-methyltransferase</fullName>
        <ecNumber evidence="11">2.1.1.386</ecNumber>
    </recommendedName>
</protein>
<evidence type="ECO:0000259" key="13">
    <source>
        <dbReference type="Pfam" id="PF08242"/>
    </source>
</evidence>
<evidence type="ECO:0000256" key="11">
    <source>
        <dbReference type="ARBA" id="ARBA00035025"/>
    </source>
</evidence>
<dbReference type="Pfam" id="PF08242">
    <property type="entry name" value="Methyltransf_12"/>
    <property type="match status" value="1"/>
</dbReference>
<evidence type="ECO:0000256" key="9">
    <source>
        <dbReference type="ARBA" id="ARBA00022884"/>
    </source>
</evidence>
<evidence type="ECO:0000256" key="6">
    <source>
        <dbReference type="ARBA" id="ARBA00022691"/>
    </source>
</evidence>
<dbReference type="InterPro" id="IPR026610">
    <property type="entry name" value="Hen1"/>
</dbReference>
<dbReference type="SUPFAM" id="SSF53335">
    <property type="entry name" value="S-adenosyl-L-methionine-dependent methyltransferases"/>
    <property type="match status" value="1"/>
</dbReference>
<dbReference type="PANTHER" id="PTHR21404">
    <property type="entry name" value="HEN1"/>
    <property type="match status" value="1"/>
</dbReference>
<name>A0ABV3P9L3_9ACTN</name>
<dbReference type="InterPro" id="IPR024740">
    <property type="entry name" value="Hen1_N"/>
</dbReference>
<gene>
    <name evidence="15" type="ORF">AB1207_16295</name>
</gene>
<evidence type="ECO:0000256" key="4">
    <source>
        <dbReference type="ARBA" id="ARBA00022603"/>
    </source>
</evidence>
<keyword evidence="4" id="KW-0489">Methyltransferase</keyword>
<keyword evidence="5" id="KW-0808">Transferase</keyword>
<comment type="catalytic activity">
    <reaction evidence="12">
        <text>small RNA 3'-end nucleotide + S-adenosyl-L-methionine = small RNA 3'-end 2'-O-methylnucleotide + S-adenosyl-L-homocysteine + H(+)</text>
        <dbReference type="Rhea" id="RHEA:37887"/>
        <dbReference type="Rhea" id="RHEA-COMP:10415"/>
        <dbReference type="Rhea" id="RHEA-COMP:10416"/>
        <dbReference type="ChEBI" id="CHEBI:15378"/>
        <dbReference type="ChEBI" id="CHEBI:57856"/>
        <dbReference type="ChEBI" id="CHEBI:59789"/>
        <dbReference type="ChEBI" id="CHEBI:74896"/>
        <dbReference type="ChEBI" id="CHEBI:74898"/>
        <dbReference type="EC" id="2.1.1.386"/>
    </reaction>
</comment>
<dbReference type="Gene3D" id="3.40.50.150">
    <property type="entry name" value="Vaccinia Virus protein VP39"/>
    <property type="match status" value="1"/>
</dbReference>
<evidence type="ECO:0000256" key="7">
    <source>
        <dbReference type="ARBA" id="ARBA00022723"/>
    </source>
</evidence>
<sequence length="471" mass="51053">MISWGVILTLTARRPASGVPAGDLGFLLHKHPDRVHVAEHGAVTTHVLAPVSGPEEHEVAVVLDVDPVALARAGRGELAGDHVNDRPYAASSLLSVALGRVFATALAGRCTARPDLLSVRWPLRIHVPAVPCAGERGAGGEELVRRLFGPLGWTVETTVVPLDETVPGWGASPYVDLVLTGELRLADALAQLYVLLPVLDDTKHYWVGRDEVDKLLRRGGSWLAGHPERELVTRRYLRHSRPLVADALDRLREAEGAEAEVEEAADAPTPLAVQRRDAVVAVLRELGAARVADLGCGQGQLLAALLTDARFTALTGTDVSVRALRQASRRLHLDERHDERVTLFQSSLTYRDERLRGFDAAVLMEVVEHVDPPRLAALERVVFGEAAPTHVLVTTPNAEHNVHYPSLQDGGFRHPDHRFEWTRAEFADWVGAVAARWGYSVRFLGIGAADAATGTPTQLAVFSRTDGEVAA</sequence>
<dbReference type="InterPro" id="IPR024026">
    <property type="entry name" value="3'-RNA_MeTfrase_Hen1_bac"/>
</dbReference>
<evidence type="ECO:0000256" key="12">
    <source>
        <dbReference type="ARBA" id="ARBA00048418"/>
    </source>
</evidence>
<dbReference type="InterPro" id="IPR038546">
    <property type="entry name" value="Hen1_N_sf"/>
</dbReference>
<keyword evidence="10" id="KW-0943">RNA-mediated gene silencing</keyword>
<dbReference type="PANTHER" id="PTHR21404:SF3">
    <property type="entry name" value="SMALL RNA 2'-O-METHYLTRANSFERASE"/>
    <property type="match status" value="1"/>
</dbReference>
<reference evidence="15 16" key="1">
    <citation type="submission" date="2024-07" db="EMBL/GenBank/DDBJ databases">
        <authorList>
            <person name="Thanompreechachai J."/>
            <person name="Duangmal K."/>
        </authorList>
    </citation>
    <scope>NUCLEOTIDE SEQUENCE [LARGE SCALE GENOMIC DNA]</scope>
    <source>
        <strain evidence="15 16">KCTC 19886</strain>
    </source>
</reference>
<comment type="similarity">
    <text evidence="2">Belongs to the methyltransferase superfamily. HEN1 family.</text>
</comment>
<evidence type="ECO:0000256" key="1">
    <source>
        <dbReference type="ARBA" id="ARBA00001946"/>
    </source>
</evidence>
<comment type="caution">
    <text evidence="15">The sequence shown here is derived from an EMBL/GenBank/DDBJ whole genome shotgun (WGS) entry which is preliminary data.</text>
</comment>
<dbReference type="Pfam" id="PF12623">
    <property type="entry name" value="Hen1_L"/>
    <property type="match status" value="1"/>
</dbReference>
<evidence type="ECO:0000259" key="14">
    <source>
        <dbReference type="Pfam" id="PF12623"/>
    </source>
</evidence>
<evidence type="ECO:0000256" key="3">
    <source>
        <dbReference type="ARBA" id="ARBA00021330"/>
    </source>
</evidence>
<feature type="domain" description="Methyltransferase type 12" evidence="13">
    <location>
        <begin position="293"/>
        <end position="381"/>
    </location>
</feature>
<dbReference type="CDD" id="cd02440">
    <property type="entry name" value="AdoMet_MTases"/>
    <property type="match status" value="1"/>
</dbReference>
<proteinExistence type="inferred from homology"/>
<dbReference type="EC" id="2.1.1.386" evidence="11"/>
<feature type="domain" description="Hen1 N-terminal" evidence="14">
    <location>
        <begin position="7"/>
        <end position="251"/>
    </location>
</feature>
<keyword evidence="6" id="KW-0949">S-adenosyl-L-methionine</keyword>
<keyword evidence="8" id="KW-0460">Magnesium</keyword>